<dbReference type="Proteomes" id="UP000663570">
    <property type="component" value="Chromosome"/>
</dbReference>
<accession>A0ABX7M8U1</accession>
<organism evidence="4 5">
    <name type="scientific">Niveibacterium microcysteis</name>
    <dbReference type="NCBI Taxonomy" id="2811415"/>
    <lineage>
        <taxon>Bacteria</taxon>
        <taxon>Pseudomonadati</taxon>
        <taxon>Pseudomonadota</taxon>
        <taxon>Betaproteobacteria</taxon>
        <taxon>Rhodocyclales</taxon>
        <taxon>Rhodocyclaceae</taxon>
        <taxon>Niveibacterium</taxon>
    </lineage>
</organism>
<dbReference type="RefSeq" id="WP_206255445.1">
    <property type="nucleotide sequence ID" value="NZ_CP071060.1"/>
</dbReference>
<dbReference type="InterPro" id="IPR011330">
    <property type="entry name" value="Glyco_hydro/deAcase_b/a-brl"/>
</dbReference>
<evidence type="ECO:0000259" key="3">
    <source>
        <dbReference type="PROSITE" id="PS51677"/>
    </source>
</evidence>
<dbReference type="PANTHER" id="PTHR34216:SF3">
    <property type="entry name" value="POLY-BETA-1,6-N-ACETYL-D-GLUCOSAMINE N-DEACETYLASE"/>
    <property type="match status" value="1"/>
</dbReference>
<comment type="subcellular location">
    <subcellularLocation>
        <location evidence="1">Secreted</location>
    </subcellularLocation>
</comment>
<dbReference type="PANTHER" id="PTHR34216">
    <property type="match status" value="1"/>
</dbReference>
<reference evidence="4 5" key="1">
    <citation type="submission" date="2021-02" db="EMBL/GenBank/DDBJ databases">
        <title>Niveibacterium changnyeongensis HC41.</title>
        <authorList>
            <person name="Kang M."/>
        </authorList>
    </citation>
    <scope>NUCLEOTIDE SEQUENCE [LARGE SCALE GENOMIC DNA]</scope>
    <source>
        <strain evidence="4 5">HC41</strain>
    </source>
</reference>
<keyword evidence="2" id="KW-0732">Signal</keyword>
<evidence type="ECO:0000313" key="5">
    <source>
        <dbReference type="Proteomes" id="UP000663570"/>
    </source>
</evidence>
<dbReference type="SUPFAM" id="SSF88713">
    <property type="entry name" value="Glycoside hydrolase/deacetylase"/>
    <property type="match status" value="1"/>
</dbReference>
<dbReference type="Gene3D" id="3.20.20.370">
    <property type="entry name" value="Glycoside hydrolase/deacetylase"/>
    <property type="match status" value="1"/>
</dbReference>
<dbReference type="EMBL" id="CP071060">
    <property type="protein sequence ID" value="QSI78147.1"/>
    <property type="molecule type" value="Genomic_DNA"/>
</dbReference>
<keyword evidence="5" id="KW-1185">Reference proteome</keyword>
<sequence length="318" mass="35009">MIRAGLTVLSPRGTRARLSVFIWHRVAPTPDPMFPGELHAERFARTLGWIKRWFNVLPLDEAVRRLSDGALPARAAAITFDDGYADNLTVAAPILQAAGLHATFFVATGYLDGGRMWNDGLIEAVRRSPLDVLDTPQWGRFSLADWRGREAAALRLIDQIKYLEPTAREQAVVDVARAAHTTLPTDLMMSSTQVVQLHRLGFAIGAHTVSHPILAKISLPRAREEIGGGRDVLERLIGARVPLFAYPNGKPGRDYLPEHVALVSELGFDAAVSTAWGASASGDDIFQLRRFTPWDAGRLRFGIRMAQNLAQPLREALV</sequence>
<dbReference type="InterPro" id="IPR002509">
    <property type="entry name" value="NODB_dom"/>
</dbReference>
<dbReference type="PROSITE" id="PS51677">
    <property type="entry name" value="NODB"/>
    <property type="match status" value="1"/>
</dbReference>
<dbReference type="CDD" id="cd10918">
    <property type="entry name" value="CE4_NodB_like_5s_6s"/>
    <property type="match status" value="1"/>
</dbReference>
<feature type="domain" description="NodB homology" evidence="3">
    <location>
        <begin position="74"/>
        <end position="318"/>
    </location>
</feature>
<protein>
    <submittedName>
        <fullName evidence="4">Polysaccharide deacetylase family protein</fullName>
    </submittedName>
</protein>
<dbReference type="InterPro" id="IPR051398">
    <property type="entry name" value="Polysacch_Deacetylase"/>
</dbReference>
<evidence type="ECO:0000256" key="2">
    <source>
        <dbReference type="ARBA" id="ARBA00022729"/>
    </source>
</evidence>
<proteinExistence type="predicted"/>
<gene>
    <name evidence="4" type="ORF">JY500_05770</name>
</gene>
<dbReference type="Pfam" id="PF01522">
    <property type="entry name" value="Polysacc_deac_1"/>
    <property type="match status" value="2"/>
</dbReference>
<evidence type="ECO:0000256" key="1">
    <source>
        <dbReference type="ARBA" id="ARBA00004613"/>
    </source>
</evidence>
<evidence type="ECO:0000313" key="4">
    <source>
        <dbReference type="EMBL" id="QSI78147.1"/>
    </source>
</evidence>
<name>A0ABX7M8U1_9RHOO</name>